<dbReference type="InterPro" id="IPR046539">
    <property type="entry name" value="DUF6604"/>
</dbReference>
<organism evidence="3 4">
    <name type="scientific">Drechslerella dactyloides</name>
    <name type="common">Nematode-trapping fungus</name>
    <name type="synonym">Arthrobotrys dactyloides</name>
    <dbReference type="NCBI Taxonomy" id="74499"/>
    <lineage>
        <taxon>Eukaryota</taxon>
        <taxon>Fungi</taxon>
        <taxon>Dikarya</taxon>
        <taxon>Ascomycota</taxon>
        <taxon>Pezizomycotina</taxon>
        <taxon>Orbiliomycetes</taxon>
        <taxon>Orbiliales</taxon>
        <taxon>Orbiliaceae</taxon>
        <taxon>Drechslerella</taxon>
    </lineage>
</organism>
<feature type="compositionally biased region" description="Basic residues" evidence="1">
    <location>
        <begin position="38"/>
        <end position="49"/>
    </location>
</feature>
<evidence type="ECO:0000313" key="4">
    <source>
        <dbReference type="Proteomes" id="UP001221413"/>
    </source>
</evidence>
<accession>A0AAD6NNQ6</accession>
<feature type="region of interest" description="Disordered" evidence="1">
    <location>
        <begin position="34"/>
        <end position="57"/>
    </location>
</feature>
<dbReference type="AlphaFoldDB" id="A0AAD6NNQ6"/>
<dbReference type="PANTHER" id="PTHR38795">
    <property type="entry name" value="DUF6604 DOMAIN-CONTAINING PROTEIN"/>
    <property type="match status" value="1"/>
</dbReference>
<sequence length="1030" mass="117269">MTSLPEPIADTYKRYKRGTNTVIDWICRYGGQSISRPRSSKSKSKKKRTGGPSSDVQLRDLPSFAKAIVDNNIKVPSGLLYALKDVIGARTMCARWYRAQSTSQQESEEECHKHEHFIQVLEEIYTILKPAEDVKTAAGKTKNKAAEPEKIKPGGNGNLFEYLDQEQPLDNKAAGEAAGYFDKEPKFKHTKRAKIALNEKESRVEEQLFAFFCFFKDTLRIRQFVEQIWADYASGKSGLTSAATTSNVAFDLLRHANEELIKNFPDMHHHGKVIKFFEEHGYLISKGNTKGSDEVPERKSSPAQKFELNLASSICSGIWKDVLEARSRHGLSSPPIKFNKDSKTSDLLWQDTELADALATDYFVSASIFRQSLGYQIFLGFCNLDGGNAENFPSWLVIAFDIIRKLDWTLWQNGVDQPYRELLETIEQLISRLKNAVDFAARWHIYEFPQLSHEHACSSSLMAVSLAHFFDDWIKGDQILGKKRKRWADAFKDQDSEKHFLLKHDPVFCGIILSEFKLMVHQYGLELAHRDNVLISSANLYNATLTSGASTEKWQDMEDLMAIHAADNTIFVGGRPTEPKDCSARYYTAMGYSIVNRAKGRSFMESFELRSRSRGRRIPYEMFTNPRRIKSTSVYAKAIGWSTLLESKLPNLKGRGGREKTYTWPGCQLPENMTCILPKIVDGQIKRYLEMQKRSLLVKDVEDPTLDEGIIEHWQANEELDQLQLLDVFYRSVEADDFHFCFDYFSMMERCMIFLTNFHKGALEGGTRDNPMFQSIPGGFHTLPGGIQSNILTMSAINWWAEVGDRALLQVAGEALTPLIREWGAIERFANHALAYRRPRRLQYIDIQGMPDGRNGTFITQLDRMFAYTLLQVSEKGFFQFMGHSPRKIPSDWERAALQDLRSRIQYSGDLSLKEFKEGRGPAVDEGMGLRDRVVLLSLFTSHGLPRREGEKDARMMMSIMVARRRIFAADEVPGLIGFIPESTAGDGEVEPDSKEKKVDRVKAVEDPFHFSEDDHILWGEGELELELAG</sequence>
<dbReference type="PANTHER" id="PTHR38795:SF1">
    <property type="entry name" value="DUF6604 DOMAIN-CONTAINING PROTEIN"/>
    <property type="match status" value="1"/>
</dbReference>
<reference evidence="3" key="1">
    <citation type="submission" date="2023-01" db="EMBL/GenBank/DDBJ databases">
        <title>The chitinases involved in constricting ring structure development in the nematode-trapping fungus Drechslerella dactyloides.</title>
        <authorList>
            <person name="Wang R."/>
            <person name="Zhang L."/>
            <person name="Tang P."/>
            <person name="Li S."/>
            <person name="Liang L."/>
        </authorList>
    </citation>
    <scope>NUCLEOTIDE SEQUENCE</scope>
    <source>
        <strain evidence="3">YMF1.00031</strain>
    </source>
</reference>
<evidence type="ECO:0000256" key="1">
    <source>
        <dbReference type="SAM" id="MobiDB-lite"/>
    </source>
</evidence>
<keyword evidence="4" id="KW-1185">Reference proteome</keyword>
<proteinExistence type="predicted"/>
<protein>
    <recommendedName>
        <fullName evidence="2">DUF6604 domain-containing protein</fullName>
    </recommendedName>
</protein>
<dbReference type="Pfam" id="PF20253">
    <property type="entry name" value="DUF6604"/>
    <property type="match status" value="1"/>
</dbReference>
<feature type="domain" description="DUF6604" evidence="2">
    <location>
        <begin position="13"/>
        <end position="261"/>
    </location>
</feature>
<name>A0AAD6NNQ6_DREDA</name>
<dbReference type="Proteomes" id="UP001221413">
    <property type="component" value="Unassembled WGS sequence"/>
</dbReference>
<evidence type="ECO:0000259" key="2">
    <source>
        <dbReference type="Pfam" id="PF20253"/>
    </source>
</evidence>
<gene>
    <name evidence="3" type="ORF">Dda_0834</name>
</gene>
<dbReference type="EMBL" id="JAQGDS010000001">
    <property type="protein sequence ID" value="KAJ6264685.1"/>
    <property type="molecule type" value="Genomic_DNA"/>
</dbReference>
<comment type="caution">
    <text evidence="3">The sequence shown here is derived from an EMBL/GenBank/DDBJ whole genome shotgun (WGS) entry which is preliminary data.</text>
</comment>
<evidence type="ECO:0000313" key="3">
    <source>
        <dbReference type="EMBL" id="KAJ6264685.1"/>
    </source>
</evidence>